<organism evidence="1 2">
    <name type="scientific">Labrys miyagiensis</name>
    <dbReference type="NCBI Taxonomy" id="346912"/>
    <lineage>
        <taxon>Bacteria</taxon>
        <taxon>Pseudomonadati</taxon>
        <taxon>Pseudomonadota</taxon>
        <taxon>Alphaproteobacteria</taxon>
        <taxon>Hyphomicrobiales</taxon>
        <taxon>Xanthobacteraceae</taxon>
        <taxon>Labrys</taxon>
    </lineage>
</organism>
<dbReference type="EMBL" id="BSPC01000066">
    <property type="protein sequence ID" value="GLS22690.1"/>
    <property type="molecule type" value="Genomic_DNA"/>
</dbReference>
<dbReference type="RefSeq" id="WP_284315651.1">
    <property type="nucleotide sequence ID" value="NZ_BSPC01000066.1"/>
</dbReference>
<dbReference type="Proteomes" id="UP001156882">
    <property type="component" value="Unassembled WGS sequence"/>
</dbReference>
<name>A0ABQ6CUK9_9HYPH</name>
<comment type="caution">
    <text evidence="1">The sequence shown here is derived from an EMBL/GenBank/DDBJ whole genome shotgun (WGS) entry which is preliminary data.</text>
</comment>
<keyword evidence="2" id="KW-1185">Reference proteome</keyword>
<dbReference type="InterPro" id="IPR036873">
    <property type="entry name" value="Rhodanese-like_dom_sf"/>
</dbReference>
<proteinExistence type="predicted"/>
<dbReference type="Gene3D" id="3.40.250.10">
    <property type="entry name" value="Rhodanese-like domain"/>
    <property type="match status" value="1"/>
</dbReference>
<gene>
    <name evidence="1" type="ORF">GCM10007874_57100</name>
</gene>
<dbReference type="SUPFAM" id="SSF52821">
    <property type="entry name" value="Rhodanese/Cell cycle control phosphatase"/>
    <property type="match status" value="1"/>
</dbReference>
<evidence type="ECO:0000313" key="1">
    <source>
        <dbReference type="EMBL" id="GLS22690.1"/>
    </source>
</evidence>
<evidence type="ECO:0000313" key="2">
    <source>
        <dbReference type="Proteomes" id="UP001156882"/>
    </source>
</evidence>
<sequence length="73" mass="7890">MADLVSAAWLDENRRRDDVIILDAGLRSPVSQVGGEEAGVIPCALRIDLDTRFCDPDSDLPHMLQSDLPVSAA</sequence>
<protein>
    <submittedName>
        <fullName evidence="1">Uncharacterized protein</fullName>
    </submittedName>
</protein>
<reference evidence="2" key="1">
    <citation type="journal article" date="2019" name="Int. J. Syst. Evol. Microbiol.">
        <title>The Global Catalogue of Microorganisms (GCM) 10K type strain sequencing project: providing services to taxonomists for standard genome sequencing and annotation.</title>
        <authorList>
            <consortium name="The Broad Institute Genomics Platform"/>
            <consortium name="The Broad Institute Genome Sequencing Center for Infectious Disease"/>
            <person name="Wu L."/>
            <person name="Ma J."/>
        </authorList>
    </citation>
    <scope>NUCLEOTIDE SEQUENCE [LARGE SCALE GENOMIC DNA]</scope>
    <source>
        <strain evidence="2">NBRC 101365</strain>
    </source>
</reference>
<accession>A0ABQ6CUK9</accession>